<dbReference type="PANTHER" id="PTHR47245:SF1">
    <property type="entry name" value="FOLDASE PROTEIN PRSA"/>
    <property type="match status" value="1"/>
</dbReference>
<dbReference type="InterPro" id="IPR050245">
    <property type="entry name" value="PrsA_foldase"/>
</dbReference>
<dbReference type="Gene3D" id="1.10.4030.10">
    <property type="entry name" value="Porin chaperone SurA, peptide-binding domain"/>
    <property type="match status" value="1"/>
</dbReference>
<dbReference type="SUPFAM" id="SSF54534">
    <property type="entry name" value="FKBP-like"/>
    <property type="match status" value="1"/>
</dbReference>
<dbReference type="Pfam" id="PF13145">
    <property type="entry name" value="Rotamase_2"/>
    <property type="match status" value="1"/>
</dbReference>
<evidence type="ECO:0000256" key="4">
    <source>
        <dbReference type="ARBA" id="ARBA00023110"/>
    </source>
</evidence>
<accession>A0A523ZFL6</accession>
<dbReference type="GO" id="GO:0003755">
    <property type="term" value="F:peptidyl-prolyl cis-trans isomerase activity"/>
    <property type="evidence" value="ECO:0007669"/>
    <property type="project" value="UniProtKB-KW"/>
</dbReference>
<evidence type="ECO:0000256" key="5">
    <source>
        <dbReference type="ARBA" id="ARBA00023235"/>
    </source>
</evidence>
<proteinExistence type="predicted"/>
<comment type="caution">
    <text evidence="7">The sequence shown here is derived from an EMBL/GenBank/DDBJ whole genome shotgun (WGS) entry which is preliminary data.</text>
</comment>
<dbReference type="AlphaFoldDB" id="A0A523ZFL6"/>
<evidence type="ECO:0000256" key="1">
    <source>
        <dbReference type="ARBA" id="ARBA00000971"/>
    </source>
</evidence>
<keyword evidence="3" id="KW-0732">Signal</keyword>
<keyword evidence="4" id="KW-0697">Rotamase</keyword>
<dbReference type="EMBL" id="SOHY01000127">
    <property type="protein sequence ID" value="TEU02572.1"/>
    <property type="molecule type" value="Genomic_DNA"/>
</dbReference>
<sequence>MIFTKLTYILLLISFWIGSSATFVHSAELIDRIVATINGEIITQRQLKQGKGIIKERFGVQDMIDICILTQEARKEGIPINSQLIEERLSELEEKYSQTELETILRESNLTVAEYREWMERISLRDGMIYQKRIQINEDVRVQEAEVDDFYLKLKRYLDGFSDSEKEVNEFYQIHQEELEEIGKAKIAYFIVKDETIADKIQKRLEEGEDSALLVEEISLGSESFREGEINLRDIKPYLREAIVSLKIGQASKLEVKENGSFWVIQLKERREFLYSEHKDQMESYLRNKKREERLQKWIKELREKADVRII</sequence>
<dbReference type="SUPFAM" id="SSF109998">
    <property type="entry name" value="Triger factor/SurA peptide-binding domain-like"/>
    <property type="match status" value="1"/>
</dbReference>
<gene>
    <name evidence="7" type="ORF">E3I16_01985</name>
</gene>
<dbReference type="Proteomes" id="UP000316674">
    <property type="component" value="Unassembled WGS sequence"/>
</dbReference>
<dbReference type="InterPro" id="IPR027304">
    <property type="entry name" value="Trigger_fact/SurA_dom_sf"/>
</dbReference>
<reference evidence="7 8" key="1">
    <citation type="submission" date="2019-03" db="EMBL/GenBank/DDBJ databases">
        <title>Metabolic potential of uncultured bacteria and archaea associated with petroleum seepage in deep-sea sediments.</title>
        <authorList>
            <person name="Dong X."/>
            <person name="Hubert C."/>
        </authorList>
    </citation>
    <scope>NUCLEOTIDE SEQUENCE [LARGE SCALE GENOMIC DNA]</scope>
    <source>
        <strain evidence="7">E26_bin6</strain>
    </source>
</reference>
<evidence type="ECO:0000256" key="2">
    <source>
        <dbReference type="ARBA" id="ARBA00013194"/>
    </source>
</evidence>
<dbReference type="EC" id="5.2.1.8" evidence="2"/>
<keyword evidence="5" id="KW-0413">Isomerase</keyword>
<protein>
    <recommendedName>
        <fullName evidence="2">peptidylprolyl isomerase</fullName>
        <ecNumber evidence="2">5.2.1.8</ecNumber>
    </recommendedName>
</protein>
<feature type="domain" description="PpiC" evidence="6">
    <location>
        <begin position="164"/>
        <end position="271"/>
    </location>
</feature>
<dbReference type="PANTHER" id="PTHR47245">
    <property type="entry name" value="PEPTIDYLPROLYL ISOMERASE"/>
    <property type="match status" value="1"/>
</dbReference>
<dbReference type="Gene3D" id="3.10.50.40">
    <property type="match status" value="1"/>
</dbReference>
<dbReference type="InterPro" id="IPR000297">
    <property type="entry name" value="PPIase_PpiC"/>
</dbReference>
<evidence type="ECO:0000313" key="8">
    <source>
        <dbReference type="Proteomes" id="UP000316674"/>
    </source>
</evidence>
<evidence type="ECO:0000256" key="3">
    <source>
        <dbReference type="ARBA" id="ARBA00022729"/>
    </source>
</evidence>
<comment type="catalytic activity">
    <reaction evidence="1">
        <text>[protein]-peptidylproline (omega=180) = [protein]-peptidylproline (omega=0)</text>
        <dbReference type="Rhea" id="RHEA:16237"/>
        <dbReference type="Rhea" id="RHEA-COMP:10747"/>
        <dbReference type="Rhea" id="RHEA-COMP:10748"/>
        <dbReference type="ChEBI" id="CHEBI:83833"/>
        <dbReference type="ChEBI" id="CHEBI:83834"/>
        <dbReference type="EC" id="5.2.1.8"/>
    </reaction>
</comment>
<organism evidence="7 8">
    <name type="scientific">Aerophobetes bacterium</name>
    <dbReference type="NCBI Taxonomy" id="2030807"/>
    <lineage>
        <taxon>Bacteria</taxon>
        <taxon>Candidatus Aerophobota</taxon>
    </lineage>
</organism>
<dbReference type="InterPro" id="IPR046357">
    <property type="entry name" value="PPIase_dom_sf"/>
</dbReference>
<evidence type="ECO:0000313" key="7">
    <source>
        <dbReference type="EMBL" id="TEU02572.1"/>
    </source>
</evidence>
<evidence type="ECO:0000259" key="6">
    <source>
        <dbReference type="Pfam" id="PF13145"/>
    </source>
</evidence>
<name>A0A523ZFL6_UNCAE</name>